<keyword evidence="1" id="KW-0812">Transmembrane</keyword>
<comment type="caution">
    <text evidence="2">The sequence shown here is derived from an EMBL/GenBank/DDBJ whole genome shotgun (WGS) entry which is preliminary data.</text>
</comment>
<keyword evidence="1" id="KW-0472">Membrane</keyword>
<feature type="transmembrane region" description="Helical" evidence="1">
    <location>
        <begin position="6"/>
        <end position="30"/>
    </location>
</feature>
<evidence type="ECO:0000313" key="2">
    <source>
        <dbReference type="EMBL" id="EDI0272512.1"/>
    </source>
</evidence>
<keyword evidence="1" id="KW-1133">Transmembrane helix</keyword>
<dbReference type="AlphaFoldDB" id="A0A636GAP8"/>
<protein>
    <submittedName>
        <fullName evidence="2">Uncharacterized protein</fullName>
    </submittedName>
</protein>
<organism evidence="2">
    <name type="scientific">Salmonella enterica subsp. enterica serovar Panama</name>
    <dbReference type="NCBI Taxonomy" id="29472"/>
    <lineage>
        <taxon>Bacteria</taxon>
        <taxon>Pseudomonadati</taxon>
        <taxon>Pseudomonadota</taxon>
        <taxon>Gammaproteobacteria</taxon>
        <taxon>Enterobacterales</taxon>
        <taxon>Enterobacteriaceae</taxon>
        <taxon>Salmonella</taxon>
    </lineage>
</organism>
<proteinExistence type="predicted"/>
<sequence>MNAFTVAQSYLLFIGSIVLAVFIVQLPLLIKDYLRKRRQRNRLNIEWQEVHITAYGHVKRSDYQKIATGNYEARR</sequence>
<name>A0A636GAP8_SALET</name>
<evidence type="ECO:0000256" key="1">
    <source>
        <dbReference type="SAM" id="Phobius"/>
    </source>
</evidence>
<accession>A0A636GAP8</accession>
<gene>
    <name evidence="2" type="ORF">CC707_15515</name>
</gene>
<dbReference type="EMBL" id="AAMJPF010000020">
    <property type="protein sequence ID" value="EDI0272512.1"/>
    <property type="molecule type" value="Genomic_DNA"/>
</dbReference>
<reference evidence="2" key="1">
    <citation type="submission" date="2018-07" db="EMBL/GenBank/DDBJ databases">
        <authorList>
            <person name="Ashton P.M."/>
            <person name="Dallman T."/>
            <person name="Nair S."/>
            <person name="De Pinna E."/>
            <person name="Peters T."/>
            <person name="Grant K."/>
        </authorList>
    </citation>
    <scope>NUCLEOTIDE SEQUENCE</scope>
    <source>
        <strain evidence="2">333397</strain>
    </source>
</reference>